<evidence type="ECO:0000313" key="2">
    <source>
        <dbReference type="EMBL" id="GMR57222.1"/>
    </source>
</evidence>
<feature type="transmembrane region" description="Helical" evidence="1">
    <location>
        <begin position="6"/>
        <end position="30"/>
    </location>
</feature>
<sequence length="163" mass="17751">TKGVLLGVAGALISGFALHLTVMILIPTVVWPDAFIGNTTECLIVVVITAILSITLRIFIPHVVENVEFRAPSPPSHLSVILRFISSALVCLITIAYCTYIIYFGQVQPGNKTPVFIVSALWLFSAFPMMFFMARALGGVYYEGSPVASQMDVGVEKNIQPIY</sequence>
<dbReference type="Proteomes" id="UP001328107">
    <property type="component" value="Unassembled WGS sequence"/>
</dbReference>
<dbReference type="AlphaFoldDB" id="A0AAN5I939"/>
<keyword evidence="1" id="KW-0812">Transmembrane</keyword>
<organism evidence="2 3">
    <name type="scientific">Pristionchus mayeri</name>
    <dbReference type="NCBI Taxonomy" id="1317129"/>
    <lineage>
        <taxon>Eukaryota</taxon>
        <taxon>Metazoa</taxon>
        <taxon>Ecdysozoa</taxon>
        <taxon>Nematoda</taxon>
        <taxon>Chromadorea</taxon>
        <taxon>Rhabditida</taxon>
        <taxon>Rhabditina</taxon>
        <taxon>Diplogasteromorpha</taxon>
        <taxon>Diplogasteroidea</taxon>
        <taxon>Neodiplogasteridae</taxon>
        <taxon>Pristionchus</taxon>
    </lineage>
</organism>
<feature type="transmembrane region" description="Helical" evidence="1">
    <location>
        <begin position="80"/>
        <end position="103"/>
    </location>
</feature>
<keyword evidence="3" id="KW-1185">Reference proteome</keyword>
<comment type="caution">
    <text evidence="2">The sequence shown here is derived from an EMBL/GenBank/DDBJ whole genome shotgun (WGS) entry which is preliminary data.</text>
</comment>
<reference evidence="3" key="1">
    <citation type="submission" date="2022-10" db="EMBL/GenBank/DDBJ databases">
        <title>Genome assembly of Pristionchus species.</title>
        <authorList>
            <person name="Yoshida K."/>
            <person name="Sommer R.J."/>
        </authorList>
    </citation>
    <scope>NUCLEOTIDE SEQUENCE [LARGE SCALE GENOMIC DNA]</scope>
    <source>
        <strain evidence="3">RS5460</strain>
    </source>
</reference>
<keyword evidence="1" id="KW-0472">Membrane</keyword>
<protein>
    <submittedName>
        <fullName evidence="2">Uncharacterized protein</fullName>
    </submittedName>
</protein>
<evidence type="ECO:0000256" key="1">
    <source>
        <dbReference type="SAM" id="Phobius"/>
    </source>
</evidence>
<feature type="non-terminal residue" evidence="2">
    <location>
        <position position="1"/>
    </location>
</feature>
<evidence type="ECO:0000313" key="3">
    <source>
        <dbReference type="Proteomes" id="UP001328107"/>
    </source>
</evidence>
<accession>A0AAN5I939</accession>
<feature type="transmembrane region" description="Helical" evidence="1">
    <location>
        <begin position="42"/>
        <end position="60"/>
    </location>
</feature>
<gene>
    <name evidence="2" type="ORF">PMAYCL1PPCAC_27417</name>
</gene>
<keyword evidence="1" id="KW-1133">Transmembrane helix</keyword>
<name>A0AAN5I939_9BILA</name>
<dbReference type="EMBL" id="BTRK01000006">
    <property type="protein sequence ID" value="GMR57222.1"/>
    <property type="molecule type" value="Genomic_DNA"/>
</dbReference>
<feature type="transmembrane region" description="Helical" evidence="1">
    <location>
        <begin position="115"/>
        <end position="137"/>
    </location>
</feature>
<proteinExistence type="predicted"/>